<dbReference type="InterPro" id="IPR006869">
    <property type="entry name" value="DUF547"/>
</dbReference>
<name>A0A1D6PXN4_MAIZE</name>
<reference evidence="3" key="1">
    <citation type="submission" date="2015-12" db="EMBL/GenBank/DDBJ databases">
        <title>Update maize B73 reference genome by single molecule sequencing technologies.</title>
        <authorList>
            <consortium name="Maize Genome Sequencing Project"/>
            <person name="Ware D."/>
        </authorList>
    </citation>
    <scope>NUCLEOTIDE SEQUENCE</scope>
    <source>
        <tissue evidence="3">Seedling</tissue>
    </source>
</reference>
<feature type="region of interest" description="Disordered" evidence="1">
    <location>
        <begin position="17"/>
        <end position="49"/>
    </location>
</feature>
<feature type="domain" description="DUF547" evidence="2">
    <location>
        <begin position="351"/>
        <end position="508"/>
    </location>
</feature>
<dbReference type="EMBL" id="CM000780">
    <property type="protein sequence ID" value="AQK51254.1"/>
    <property type="molecule type" value="Genomic_DNA"/>
</dbReference>
<proteinExistence type="predicted"/>
<feature type="region of interest" description="Disordered" evidence="1">
    <location>
        <begin position="146"/>
        <end position="166"/>
    </location>
</feature>
<dbReference type="FunCoup" id="A0A1D6PXN4">
    <property type="interactions" value="9"/>
</dbReference>
<dbReference type="AlphaFoldDB" id="A0A1D6PXN4"/>
<evidence type="ECO:0000313" key="3">
    <source>
        <dbReference type="EMBL" id="AQK51254.1"/>
    </source>
</evidence>
<dbReference type="STRING" id="4577.A0A1D6PXN4"/>
<gene>
    <name evidence="3" type="ORF">ZEAMMB73_Zm00001d049742</name>
</gene>
<dbReference type="InParanoid" id="A0A1D6PXN4"/>
<accession>A0A1D6PXN4</accession>
<dbReference type="ExpressionAtlas" id="A0A1D6PXN4">
    <property type="expression patterns" value="baseline and differential"/>
</dbReference>
<dbReference type="eggNOG" id="ENOG502QRPM">
    <property type="taxonomic scope" value="Eukaryota"/>
</dbReference>
<dbReference type="PANTHER" id="PTHR23054:SF15">
    <property type="entry name" value="OS08G0515700 PROTEIN"/>
    <property type="match status" value="1"/>
</dbReference>
<dbReference type="PaxDb" id="4577-GRMZM2G113252_P02"/>
<dbReference type="OMA" id="CVEWIPF"/>
<feature type="region of interest" description="Disordered" evidence="1">
    <location>
        <begin position="248"/>
        <end position="267"/>
    </location>
</feature>
<protein>
    <submittedName>
        <fullName evidence="3">Ternary complex factor-like</fullName>
    </submittedName>
</protein>
<sequence>MESAGGRPEAAAAAVLKVKGRDAGRRPNGAHSSSSCLQHRHSRRTTSASYVNAPDVSPRLSAGHIPAAISRSEVLDDTRRSLDLPDQFPEHRVAAATERAERSGSKSAADLAWEIAVLEEQVVRKELHLLSLYRAAFDQYLGVSPRASAQEPRHERSSRRATAADDEGALRLRSIKESASYSLPTLSDSKRVHAQELSRCSSGRSSLANFLSASIAEYVPKISCKLSEDILRCVSAVYCKLASRPLSQEEEEARSETPPFTPSLSVSSASSSFSLKKQHPVRGWSPRCYYNADATATPDAYASSGGSSGRYSGVMVFPGIHVDEEKFEYACKMLDTISRSLIKRLEKIDPRKMAHEEQLCFWVNIHNALVMHVSSVLLTPDDLKNVQTSNIPSAIWKAFMAYGLQEKRMKSTDLILKAAYNVGGHSVNSQTIQNSILGCQSHRPSLWVRTLFTPTKKSGSSIHPYALQYAEPIAHFALSTGAFSDPPVRLYTAKKLYHQLEQARAEFIQANVMVRRQTIFLPKVLHFYAKDASLELPDLVDIVCESMPELQRKEIRQYLRRRIDKCVQWLPYKSSFRYTVHSSLAE</sequence>
<dbReference type="Pfam" id="PF04784">
    <property type="entry name" value="DUF547"/>
    <property type="match status" value="1"/>
</dbReference>
<evidence type="ECO:0000259" key="2">
    <source>
        <dbReference type="Pfam" id="PF04784"/>
    </source>
</evidence>
<dbReference type="PANTHER" id="PTHR23054">
    <property type="entry name" value="TERNARY COMPLEX FACTOR MIP1, LEUCINE-ZIPPER-RELATED"/>
    <property type="match status" value="1"/>
</dbReference>
<evidence type="ECO:0000256" key="1">
    <source>
        <dbReference type="SAM" id="MobiDB-lite"/>
    </source>
</evidence>
<organism evidence="3">
    <name type="scientific">Zea mays</name>
    <name type="common">Maize</name>
    <dbReference type="NCBI Taxonomy" id="4577"/>
    <lineage>
        <taxon>Eukaryota</taxon>
        <taxon>Viridiplantae</taxon>
        <taxon>Streptophyta</taxon>
        <taxon>Embryophyta</taxon>
        <taxon>Tracheophyta</taxon>
        <taxon>Spermatophyta</taxon>
        <taxon>Magnoliopsida</taxon>
        <taxon>Liliopsida</taxon>
        <taxon>Poales</taxon>
        <taxon>Poaceae</taxon>
        <taxon>PACMAD clade</taxon>
        <taxon>Panicoideae</taxon>
        <taxon>Andropogonodae</taxon>
        <taxon>Andropogoneae</taxon>
        <taxon>Tripsacinae</taxon>
        <taxon>Zea</taxon>
    </lineage>
</organism>